<feature type="chain" id="PRO_5008680609" evidence="1">
    <location>
        <begin position="25"/>
        <end position="323"/>
    </location>
</feature>
<evidence type="ECO:0000313" key="2">
    <source>
        <dbReference type="EMBL" id="SCA54938.1"/>
    </source>
</evidence>
<dbReference type="Proteomes" id="UP000231658">
    <property type="component" value="Unassembled WGS sequence"/>
</dbReference>
<dbReference type="EMBL" id="FLYE01000001">
    <property type="protein sequence ID" value="SCA54938.1"/>
    <property type="molecule type" value="Genomic_DNA"/>
</dbReference>
<keyword evidence="3" id="KW-1185">Reference proteome</keyword>
<reference evidence="2 3" key="1">
    <citation type="submission" date="2016-07" db="EMBL/GenBank/DDBJ databases">
        <authorList>
            <person name="Lefevre C.T."/>
        </authorList>
    </citation>
    <scope>NUCLEOTIDE SEQUENCE [LARGE SCALE GENOMIC DNA]</scope>
    <source>
        <strain evidence="2">PR1</strain>
    </source>
</reference>
<evidence type="ECO:0000313" key="3">
    <source>
        <dbReference type="Proteomes" id="UP000231658"/>
    </source>
</evidence>
<keyword evidence="1" id="KW-0732">Signal</keyword>
<accession>A0A1C3RCG4</accession>
<dbReference type="Gene3D" id="3.40.50.2300">
    <property type="match status" value="2"/>
</dbReference>
<dbReference type="InterPro" id="IPR007487">
    <property type="entry name" value="ABC_transpt-TYRBP-like"/>
</dbReference>
<protein>
    <submittedName>
        <fullName evidence="2">Putative ABC-type uncharacterized transport system periplasmic component-like protein</fullName>
    </submittedName>
</protein>
<gene>
    <name evidence="2" type="ORF">MTBPR1_10185</name>
</gene>
<dbReference type="PANTHER" id="PTHR35271">
    <property type="entry name" value="ABC TRANSPORTER, SUBSTRATE-BINDING LIPOPROTEIN-RELATED"/>
    <property type="match status" value="1"/>
</dbReference>
<dbReference type="AlphaFoldDB" id="A0A1C3RCG4"/>
<dbReference type="Pfam" id="PF04392">
    <property type="entry name" value="ABC_sub_bind"/>
    <property type="match status" value="1"/>
</dbReference>
<proteinExistence type="predicted"/>
<dbReference type="OrthoDB" id="8441748at2"/>
<organism evidence="2 3">
    <name type="scientific">Candidatus Terasakiella magnetica</name>
    <dbReference type="NCBI Taxonomy" id="1867952"/>
    <lineage>
        <taxon>Bacteria</taxon>
        <taxon>Pseudomonadati</taxon>
        <taxon>Pseudomonadota</taxon>
        <taxon>Alphaproteobacteria</taxon>
        <taxon>Rhodospirillales</taxon>
        <taxon>Terasakiellaceae</taxon>
        <taxon>Terasakiella</taxon>
    </lineage>
</organism>
<dbReference type="STRING" id="1867952.MTBPR1_10185"/>
<sequence>MSAFVFRCVLFCTLFLFEAVPALACTAEHKSILMVHSQLGLPYEGFSTPFIHEVKKTHKKLQIDHINLENHEKHLVRSLIKTDYTNICAVVAVGTIALRAVRDQKILPSTLPVIFGVVTDPVGEKVIEGFNVKPKGRFTGVSFSIDIKERLRFMRQTFPDAKNIGVIYSTMPQSLSYKKWLVNLEHDLEFKDLNFIYRRVGMITKQDGPYKMIKRAERPILALKDQVDLFISPSDQMGILPQFAQAVVKLTNKPVFGLAQKDVEIEMGAVASAYPDIKNSAIIAAKMMTGILKGKAVSNYPPQRPRAVNLINKKTAKAFKIKG</sequence>
<dbReference type="PANTHER" id="PTHR35271:SF1">
    <property type="entry name" value="ABC TRANSPORTER, SUBSTRATE-BINDING LIPOPROTEIN"/>
    <property type="match status" value="1"/>
</dbReference>
<name>A0A1C3RCG4_9PROT</name>
<evidence type="ECO:0000256" key="1">
    <source>
        <dbReference type="SAM" id="SignalP"/>
    </source>
</evidence>
<feature type="signal peptide" evidence="1">
    <location>
        <begin position="1"/>
        <end position="24"/>
    </location>
</feature>